<accession>A0A843TYA1</accession>
<evidence type="ECO:0000313" key="2">
    <source>
        <dbReference type="Proteomes" id="UP000652761"/>
    </source>
</evidence>
<evidence type="ECO:0000313" key="1">
    <source>
        <dbReference type="EMBL" id="MQL73239.1"/>
    </source>
</evidence>
<keyword evidence="2" id="KW-1185">Reference proteome</keyword>
<organism evidence="1 2">
    <name type="scientific">Colocasia esculenta</name>
    <name type="common">Wild taro</name>
    <name type="synonym">Arum esculentum</name>
    <dbReference type="NCBI Taxonomy" id="4460"/>
    <lineage>
        <taxon>Eukaryota</taxon>
        <taxon>Viridiplantae</taxon>
        <taxon>Streptophyta</taxon>
        <taxon>Embryophyta</taxon>
        <taxon>Tracheophyta</taxon>
        <taxon>Spermatophyta</taxon>
        <taxon>Magnoliopsida</taxon>
        <taxon>Liliopsida</taxon>
        <taxon>Araceae</taxon>
        <taxon>Aroideae</taxon>
        <taxon>Colocasieae</taxon>
        <taxon>Colocasia</taxon>
    </lineage>
</organism>
<dbReference type="AlphaFoldDB" id="A0A843TYA1"/>
<comment type="caution">
    <text evidence="1">The sequence shown here is derived from an EMBL/GenBank/DDBJ whole genome shotgun (WGS) entry which is preliminary data.</text>
</comment>
<reference evidence="1" key="1">
    <citation type="submission" date="2017-07" db="EMBL/GenBank/DDBJ databases">
        <title>Taro Niue Genome Assembly and Annotation.</title>
        <authorList>
            <person name="Atibalentja N."/>
            <person name="Keating K."/>
            <person name="Fields C.J."/>
        </authorList>
    </citation>
    <scope>NUCLEOTIDE SEQUENCE</scope>
    <source>
        <strain evidence="1">Niue_2</strain>
        <tissue evidence="1">Leaf</tissue>
    </source>
</reference>
<name>A0A843TYA1_COLES</name>
<sequence length="92" mass="10726">MMVFSNLFRYLLQALQSQGLRYAVFQSVYKYWKKKMQRRENNVSYLEKLCQDTEKSPSELGGHNLEANDVSGVSRKAIMPFLAVTLVSWRCV</sequence>
<dbReference type="EMBL" id="NMUH01000158">
    <property type="protein sequence ID" value="MQL73239.1"/>
    <property type="molecule type" value="Genomic_DNA"/>
</dbReference>
<gene>
    <name evidence="1" type="ORF">Taro_005587</name>
</gene>
<proteinExistence type="predicted"/>
<protein>
    <submittedName>
        <fullName evidence="1">Uncharacterized protein</fullName>
    </submittedName>
</protein>
<dbReference type="Proteomes" id="UP000652761">
    <property type="component" value="Unassembled WGS sequence"/>
</dbReference>